<dbReference type="InterPro" id="IPR022542">
    <property type="entry name" value="FOCAD/RST1_DUF3730"/>
</dbReference>
<dbReference type="Proteomes" id="UP001162480">
    <property type="component" value="Chromosome 4"/>
</dbReference>
<evidence type="ECO:0000259" key="1">
    <source>
        <dbReference type="Pfam" id="PF11229"/>
    </source>
</evidence>
<dbReference type="SUPFAM" id="SSF48371">
    <property type="entry name" value="ARM repeat"/>
    <property type="match status" value="1"/>
</dbReference>
<dbReference type="GO" id="GO:0060147">
    <property type="term" value="P:regulation of post-transcriptional gene silencing"/>
    <property type="evidence" value="ECO:0007669"/>
    <property type="project" value="InterPro"/>
</dbReference>
<reference evidence="3" key="1">
    <citation type="submission" date="2023-08" db="EMBL/GenBank/DDBJ databases">
        <authorList>
            <person name="Alioto T."/>
            <person name="Alioto T."/>
            <person name="Gomez Garrido J."/>
        </authorList>
    </citation>
    <scope>NUCLEOTIDE SEQUENCE</scope>
</reference>
<feature type="domain" description="DUF3730" evidence="2">
    <location>
        <begin position="618"/>
        <end position="849"/>
    </location>
</feature>
<accession>A0AA36F1T2</accession>
<evidence type="ECO:0000313" key="3">
    <source>
        <dbReference type="EMBL" id="CAI9721282.1"/>
    </source>
</evidence>
<gene>
    <name evidence="3" type="ORF">OCTVUL_1B004829</name>
</gene>
<dbReference type="PANTHER" id="PTHR16212:SF4">
    <property type="entry name" value="FOCADHESIN"/>
    <property type="match status" value="1"/>
</dbReference>
<dbReference type="Pfam" id="PF11229">
    <property type="entry name" value="Focadhesin"/>
    <property type="match status" value="1"/>
</dbReference>
<name>A0AA36F1T2_OCTVU</name>
<feature type="domain" description="Focadhesin C-terminal" evidence="1">
    <location>
        <begin position="1356"/>
        <end position="1807"/>
    </location>
</feature>
<evidence type="ECO:0000259" key="2">
    <source>
        <dbReference type="Pfam" id="PF12530"/>
    </source>
</evidence>
<dbReference type="Pfam" id="PF12530">
    <property type="entry name" value="DUF3730"/>
    <property type="match status" value="1"/>
</dbReference>
<dbReference type="InterPro" id="IPR045163">
    <property type="entry name" value="Focadhesin/RST1"/>
</dbReference>
<proteinExistence type="predicted"/>
<dbReference type="InterPro" id="IPR016024">
    <property type="entry name" value="ARM-type_fold"/>
</dbReference>
<dbReference type="EMBL" id="OX597817">
    <property type="protein sequence ID" value="CAI9721282.1"/>
    <property type="molecule type" value="Genomic_DNA"/>
</dbReference>
<evidence type="ECO:0000313" key="4">
    <source>
        <dbReference type="Proteomes" id="UP001162480"/>
    </source>
</evidence>
<protein>
    <submittedName>
        <fullName evidence="3">Focadhesin-like, isoform X1</fullName>
    </submittedName>
</protein>
<keyword evidence="4" id="KW-1185">Reference proteome</keyword>
<dbReference type="PANTHER" id="PTHR16212">
    <property type="entry name" value="FOCADHESIN FAMILY MEMBER"/>
    <property type="match status" value="1"/>
</dbReference>
<organism evidence="3 4">
    <name type="scientific">Octopus vulgaris</name>
    <name type="common">Common octopus</name>
    <dbReference type="NCBI Taxonomy" id="6645"/>
    <lineage>
        <taxon>Eukaryota</taxon>
        <taxon>Metazoa</taxon>
        <taxon>Spiralia</taxon>
        <taxon>Lophotrochozoa</taxon>
        <taxon>Mollusca</taxon>
        <taxon>Cephalopoda</taxon>
        <taxon>Coleoidea</taxon>
        <taxon>Octopodiformes</taxon>
        <taxon>Octopoda</taxon>
        <taxon>Incirrata</taxon>
        <taxon>Octopodidae</taxon>
        <taxon>Octopus</taxon>
    </lineage>
</organism>
<sequence>MRDVEDQKRPKETLYAGTIQSSVTNLTFQDQLLKDQLFSSGSAIEKIREEQSQQREMLQSILQLIQNIPSSPSILETRNLRDTIHFPCQSQEDLEALEAELSDGAVQNNMTILELIQSQIRHLTKSTSADIETSQVEKPYISPTSFSYRTNVTLMTLGRCRPKFHLHLFTSGDLFTMQAALKLKTSILKKKNPGPLTSTSTETPELQQLWTACCDDSPYNCHTSCQVLLTLVYSKDADYSYVLNGLLNLIPSAKNLTPLISAIGDLLILQCHAQNKCSTKSYISPYSMRISSNAVAILKPFLLYTILDPVRQDSMMPIRLAIQQILFQQAYLATSVDDDQYIGFLCSIVPHIQLDSSKSIGEGVQFVSQLLFIMLQQSTCPSLLRPLVQNAMALCYLCLQRDLSVMMLTHKILQIAHKWPEVLSTGQNIILLSLMLFEINADNTVVLDIALIILNTNNTAVHPVVHGCLILPLLYLMLSPQADPFTLHTIQTKSTFIIEAMEKIQLDYKVSASSETDSTAGMLPISWSEEPCMTEGAYQSRQYLKLCSDIVNESEINCLLLMNNIQESLTGINEIPVIMTNFLASLFVTPQCTNFSANAMNGLLVVAEKDDRQASFLLPLFLYQIGREPDPSRKLNILKAIPKLAQHKVVVGPILKSIQELGSYKGLKAIFITLLTELWKIQDRCFPQLQKALTEESITPGTIAAITNEVVFAKAHSITSICELRPVQHGPDMLSLLSDILNSCLLKSTTPAAIMALKGLTHLCEAEVINIQSLWKLLSTKLANDSRPGITIEICKLFALVPQLAVQNEEFEKFQEAVVSMLWLISQKFGDSSSKQNNPEVSAAAFQALAAFKVDNFTISHFPQQVTDDFRMQAEAVIKLEIEKNPDMTIENVFPIVPGVCYTRIIPTLKMQVQLDAYEEFLNSMVHSEVTNLPRGIYSSLNRKYGTGNQEKALDEIPTLLQHLYEQTKQPGLRPGLAAGLLFAYNLPAEQNKAPKPHKILSRSKNFQQMFSTLLHEVPVQPSEWHRCLLMPHTWVSFIDRLFVAMIEGRHAEIDLQLQHNQIQEDEVSAKKNSAWLWVRDTLTGVIKVTSRGNPTMQANCVMALSGVVCAVNKFRSGQDSSSLGEEESGSAHMKHKQWFMLVTDTLLSLWNVKYKTSGNNLLGLCQQRSQTDRAPASMLCQASACLALPRLVSSQLSPETCGRLFEVLSMMTLSLPGKSNQPESPVLIFHNGLALGILISRLFEEHFVEVCGPKNMEEVWKSLEALEECALNDSFPSRSGCILGLTLALTSLCEDGKPESRRHLAEILDKLFSLLKNTDSSSDIFQVLCFAVATCSGSVFSANIINADTINSIFDYLKNLSEAHPQMCGVSLAVGSLCYSLNMLGHASINKTTQTLCDSWTDCYLNEDTPTLERVSALGALMALIGSERSLINIQTIPSLCSNVVNPATIIQLVKTVLKSQEEVGIQCCSAWMLGHAYLANSTVSEVKSSVPTNYHYLDNKYIIRALVDFLLDQGKRGSETISNSAVKLALVALNKNIKRALPPLNWALLFSPYLRLTYSTEVKCLSLQVAISQSTTSSSASVFLATWLSSALFNSLPVEAQNIFYQNLDVLIKCIPLKTLKEFLEHECVNPFLFDQRQSQSSVTLNGLQKALMVNDPPESVTELLYTTVERIYKALTPHFQPNLYNMMCKCLANLPEDRFDQLTDDDFLDPQLYIKGTYVRCFLVANGKQPLALLNSCIDALINNGQNIPELYSLCLLFLSQCFYICSLNKTHIKDRLGWFLELIGHVRNLATGGLQLLNATMKSNIFIDWLLIMYELPDDKITPQTKRILNNCLCNLRNTKEFKRASVWNKVFKDLLEPTVKEQE</sequence>
<dbReference type="InterPro" id="IPR021392">
    <property type="entry name" value="Focadhesin_C"/>
</dbReference>